<dbReference type="OMA" id="FTCAITH"/>
<dbReference type="EMBL" id="OVEO01000002">
    <property type="protein sequence ID" value="SPQ94368.1"/>
    <property type="molecule type" value="Genomic_DNA"/>
</dbReference>
<dbReference type="SUPFAM" id="SSF57850">
    <property type="entry name" value="RING/U-box"/>
    <property type="match status" value="1"/>
</dbReference>
<dbReference type="GO" id="GO:0016567">
    <property type="term" value="P:protein ubiquitination"/>
    <property type="evidence" value="ECO:0007669"/>
    <property type="project" value="InterPro"/>
</dbReference>
<evidence type="ECO:0000313" key="4">
    <source>
        <dbReference type="Proteomes" id="UP000039324"/>
    </source>
</evidence>
<dbReference type="Gene3D" id="3.30.40.10">
    <property type="entry name" value="Zinc/RING finger domain, C3HC4 (zinc finger)"/>
    <property type="match status" value="1"/>
</dbReference>
<accession>A0A0G4IIY2</accession>
<keyword evidence="3" id="KW-0496">Mitochondrion</keyword>
<evidence type="ECO:0000313" key="3">
    <source>
        <dbReference type="EMBL" id="SPQ94368.1"/>
    </source>
</evidence>
<feature type="domain" description="U-box" evidence="1">
    <location>
        <begin position="59"/>
        <end position="134"/>
    </location>
</feature>
<dbReference type="Proteomes" id="UP000039324">
    <property type="component" value="Unassembled WGS sequence"/>
</dbReference>
<dbReference type="GO" id="GO:0004842">
    <property type="term" value="F:ubiquitin-protein transferase activity"/>
    <property type="evidence" value="ECO:0007669"/>
    <property type="project" value="InterPro"/>
</dbReference>
<geneLocation type="mitochondrion" evidence="3"/>
<evidence type="ECO:0000313" key="2">
    <source>
        <dbReference type="EMBL" id="CEO95042.1"/>
    </source>
</evidence>
<reference evidence="3 5" key="2">
    <citation type="submission" date="2018-03" db="EMBL/GenBank/DDBJ databases">
        <authorList>
            <person name="Fogelqvist J."/>
        </authorList>
    </citation>
    <scope>NUCLEOTIDE SEQUENCE [LARGE SCALE GENOMIC DNA]</scope>
</reference>
<organism evidence="2 4">
    <name type="scientific">Plasmodiophora brassicae</name>
    <name type="common">Clubroot disease agent</name>
    <dbReference type="NCBI Taxonomy" id="37360"/>
    <lineage>
        <taxon>Eukaryota</taxon>
        <taxon>Sar</taxon>
        <taxon>Rhizaria</taxon>
        <taxon>Endomyxa</taxon>
        <taxon>Phytomyxea</taxon>
        <taxon>Plasmodiophorida</taxon>
        <taxon>Plasmodiophoridae</taxon>
        <taxon>Plasmodiophora</taxon>
    </lineage>
</organism>
<dbReference type="Pfam" id="PF04564">
    <property type="entry name" value="U-box"/>
    <property type="match status" value="1"/>
</dbReference>
<dbReference type="SMART" id="SM00504">
    <property type="entry name" value="Ubox"/>
    <property type="match status" value="1"/>
</dbReference>
<dbReference type="EMBL" id="CDSF01000002">
    <property type="protein sequence ID" value="CEO95042.1"/>
    <property type="molecule type" value="Genomic_DNA"/>
</dbReference>
<name>A0A0G4IIY2_PLABS</name>
<dbReference type="InterPro" id="IPR003613">
    <property type="entry name" value="Ubox_domain"/>
</dbReference>
<sequence>MATAAMTSTASRPPAVSTDALFSPAAGADCRSALSLLGHSPPHAPLAVMVGRMPCSGQRTLDSFLCPITQEVMRDPVVAADGHSYERTAITHWLHGLRRLTSPVTNLSLPSLALLPNYALKQAIDEYMHARPRAVSVEREPLPRDGLFAYRTIVRMRVFSQPNSRSIQPDSESIPFGSIVLGNRREYGDGENVFIRLHNRSRYIVDVDLETLAVETGLFVYQVKAAVDLRSCASHAKEHRTGYVRHAGHCISAGTRIQTPEGVSFVQLSGTTSWVFDVSRAKEPVLEAIPLETTTTSWVLEITNSAGITLRQWPDYHTSLRVTEDSDGTIPVGTFIRSTARVRGQHGDSFYHVDHNGVSGWAFASRKGTETMQLWMKAPEPLCEGPPGRSILVAAGDDEDDWVVVSERQREDGYPYQVVSCGNAASDSRLVRQIYNCHNKERLVTCIAMGSDNERWYCSGKKRDGTGAHCWFSGDIDREYISANSIVALGDTNGSVASYDLTARCTCYRRISDDLRQRLNSVTTVGALAMWGDVEYFVRDNRGTEWVTCNTYLGRELKHGKKSNGNICWVHAFESESWIVLRDHWFVDSKGIPDDLSRAVRTHYNTHVEKRNKRREMIQKYNAAVADW</sequence>
<dbReference type="OrthoDB" id="10064100at2759"/>
<gene>
    <name evidence="2" type="ORF">PBRA_003855</name>
    <name evidence="3" type="ORF">PLBR_LOCUS1583</name>
</gene>
<protein>
    <recommendedName>
        <fullName evidence="1">U-box domain-containing protein</fullName>
    </recommendedName>
</protein>
<dbReference type="PANTHER" id="PTHR46573:SF1">
    <property type="entry name" value="WD REPEAT, SAM AND U-BOX DOMAIN-CONTAINING PROTEIN 1"/>
    <property type="match status" value="1"/>
</dbReference>
<dbReference type="InterPro" id="IPR013083">
    <property type="entry name" value="Znf_RING/FYVE/PHD"/>
</dbReference>
<dbReference type="Proteomes" id="UP000290189">
    <property type="component" value="Unassembled WGS sequence"/>
</dbReference>
<dbReference type="InterPro" id="IPR052085">
    <property type="entry name" value="WD-SAM-U-box"/>
</dbReference>
<evidence type="ECO:0000259" key="1">
    <source>
        <dbReference type="PROSITE" id="PS51698"/>
    </source>
</evidence>
<evidence type="ECO:0000313" key="5">
    <source>
        <dbReference type="Proteomes" id="UP000290189"/>
    </source>
</evidence>
<reference evidence="2 4" key="1">
    <citation type="submission" date="2015-02" db="EMBL/GenBank/DDBJ databases">
        <authorList>
            <person name="Chooi Y.-H."/>
        </authorList>
    </citation>
    <scope>NUCLEOTIDE SEQUENCE [LARGE SCALE GENOMIC DNA]</scope>
    <source>
        <strain evidence="2">E3</strain>
    </source>
</reference>
<dbReference type="AlphaFoldDB" id="A0A0G4IIY2"/>
<proteinExistence type="predicted"/>
<keyword evidence="4" id="KW-1185">Reference proteome</keyword>
<dbReference type="STRING" id="37360.A0A0G4IIY2"/>
<dbReference type="PROSITE" id="PS51698">
    <property type="entry name" value="U_BOX"/>
    <property type="match status" value="1"/>
</dbReference>
<dbReference type="CDD" id="cd16655">
    <property type="entry name" value="RING-Ubox_WDSUB1-like"/>
    <property type="match status" value="1"/>
</dbReference>
<dbReference type="PANTHER" id="PTHR46573">
    <property type="entry name" value="WD REPEAT, SAM AND U-BOX DOMAIN-CONTAINING PROTEIN 1"/>
    <property type="match status" value="1"/>
</dbReference>